<reference evidence="3 4" key="1">
    <citation type="submission" date="2019-05" db="EMBL/GenBank/DDBJ databases">
        <title>Streptomyces marianii sp. nov., a novel marine actinomycete from southern coast of India.</title>
        <authorList>
            <person name="Iniyan A.M."/>
            <person name="Wink J."/>
            <person name="Ramprasad E."/>
            <person name="Ramana C.V."/>
            <person name="Bunk B."/>
            <person name="Sproer C."/>
            <person name="Joseph F.-J.R.S."/>
            <person name="Vincent S.G.P."/>
        </authorList>
    </citation>
    <scope>NUCLEOTIDE SEQUENCE [LARGE SCALE GENOMIC DNA]</scope>
    <source>
        <strain evidence="3 4">ICN19</strain>
    </source>
</reference>
<dbReference type="InterPro" id="IPR027417">
    <property type="entry name" value="P-loop_NTPase"/>
</dbReference>
<feature type="region of interest" description="Disordered" evidence="1">
    <location>
        <begin position="490"/>
        <end position="538"/>
    </location>
</feature>
<feature type="transmembrane region" description="Helical" evidence="2">
    <location>
        <begin position="45"/>
        <end position="66"/>
    </location>
</feature>
<dbReference type="OrthoDB" id="3298361at2"/>
<proteinExistence type="predicted"/>
<feature type="compositionally biased region" description="Polar residues" evidence="1">
    <location>
        <begin position="490"/>
        <end position="501"/>
    </location>
</feature>
<comment type="caution">
    <text evidence="3">The sequence shown here is derived from an EMBL/GenBank/DDBJ whole genome shotgun (WGS) entry which is preliminary data.</text>
</comment>
<evidence type="ECO:0000256" key="1">
    <source>
        <dbReference type="SAM" id="MobiDB-lite"/>
    </source>
</evidence>
<evidence type="ECO:0000256" key="2">
    <source>
        <dbReference type="SAM" id="Phobius"/>
    </source>
</evidence>
<feature type="compositionally biased region" description="Acidic residues" evidence="1">
    <location>
        <begin position="600"/>
        <end position="634"/>
    </location>
</feature>
<dbReference type="Proteomes" id="UP000305921">
    <property type="component" value="Unassembled WGS sequence"/>
</dbReference>
<keyword evidence="4" id="KW-1185">Reference proteome</keyword>
<organism evidence="3 4">
    <name type="scientific">Streptomyces marianii</name>
    <dbReference type="NCBI Taxonomy" id="1817406"/>
    <lineage>
        <taxon>Bacteria</taxon>
        <taxon>Bacillati</taxon>
        <taxon>Actinomycetota</taxon>
        <taxon>Actinomycetes</taxon>
        <taxon>Kitasatosporales</taxon>
        <taxon>Streptomycetaceae</taxon>
        <taxon>Streptomyces</taxon>
    </lineage>
</organism>
<dbReference type="SUPFAM" id="SSF52540">
    <property type="entry name" value="P-loop containing nucleoside triphosphate hydrolases"/>
    <property type="match status" value="1"/>
</dbReference>
<gene>
    <name evidence="3" type="ORF">FEF34_38345</name>
</gene>
<keyword evidence="2" id="KW-1133">Transmembrane helix</keyword>
<protein>
    <recommendedName>
        <fullName evidence="5">FtsK domain-containing protein</fullName>
    </recommendedName>
</protein>
<keyword evidence="2" id="KW-0472">Membrane</keyword>
<evidence type="ECO:0000313" key="3">
    <source>
        <dbReference type="EMBL" id="TLQ39260.1"/>
    </source>
</evidence>
<dbReference type="Gene3D" id="3.40.50.300">
    <property type="entry name" value="P-loop containing nucleotide triphosphate hydrolases"/>
    <property type="match status" value="1"/>
</dbReference>
<keyword evidence="2" id="KW-0812">Transmembrane</keyword>
<dbReference type="RefSeq" id="WP_138058072.1">
    <property type="nucleotide sequence ID" value="NZ_VAWE01000002.1"/>
</dbReference>
<feature type="transmembrane region" description="Helical" evidence="2">
    <location>
        <begin position="72"/>
        <end position="92"/>
    </location>
</feature>
<feature type="region of interest" description="Disordered" evidence="1">
    <location>
        <begin position="594"/>
        <end position="634"/>
    </location>
</feature>
<accession>A0A5R9DRP4</accession>
<evidence type="ECO:0000313" key="4">
    <source>
        <dbReference type="Proteomes" id="UP000305921"/>
    </source>
</evidence>
<name>A0A5R9DRP4_9ACTN</name>
<dbReference type="AlphaFoldDB" id="A0A5R9DRP4"/>
<evidence type="ECO:0008006" key="5">
    <source>
        <dbReference type="Google" id="ProtNLM"/>
    </source>
</evidence>
<dbReference type="EMBL" id="VAWE01000002">
    <property type="protein sequence ID" value="TLQ39260.1"/>
    <property type="molecule type" value="Genomic_DNA"/>
</dbReference>
<sequence>MAQTKFDRQLEEGLEQAALVFGRFVSGAPLDGEPRPPGSLPRWGIALLRLVFLAWAGWAAWMWWGVKDHDRVIRVSIIAAAVAIPILVIAAIRGRGRRQHMRALVIPMSMALKDLLSGWDDHQRLRALTIPIDRSFVAIRLPDGWHDPGGVKEQMRELVQDRMGGLWAGEWNLKNHPFNVVFTPQKPKPKLEPPEKVDFFSDVVQQAIAACEPGQLVLGIDERQRPVIKEMTGETAMWALSVGSGGGKSSFLQMIITQLVRQRATVIGIDVKMASINCFEGVEGVHLYTDPGNVGDMRAAISWAAREVEARNYVKKTNPRKNFDRLTLILEEGNEFGDASKEWWNENKEKGDPASDPIWGDIASIMRMGRHVNVTIIGVFQDLREAAVGSRGLRNMFRMILMGNFNANQWKMIVNTTPVPESVDRAGRMMIIEGNRRVWIQVPYADPDDFRTHSLELRQQLGYSTEDLYGAPPARSPQRLPSLLQESTPLFTKDAPNTGTPAVSAAQDDNGERAVVSMTKDEPPRLEGGGEAATDGEAEEKAELLALAEISRRLAAEGIAVSAELMRQHKRRRKDFPAGRVVGGKELFVLEDIAAYYRPDEDEDEEESPEPDEETMDGSEEEPDNEGEDEDERA</sequence>